<dbReference type="EMBL" id="AXCR01000005">
    <property type="protein sequence ID" value="KJR87089.1"/>
    <property type="molecule type" value="Genomic_DNA"/>
</dbReference>
<protein>
    <submittedName>
        <fullName evidence="2">Uncharacterized protein</fullName>
    </submittedName>
</protein>
<organism evidence="2 3">
    <name type="scientific">Sporothrix schenckii 1099-18</name>
    <dbReference type="NCBI Taxonomy" id="1397361"/>
    <lineage>
        <taxon>Eukaryota</taxon>
        <taxon>Fungi</taxon>
        <taxon>Dikarya</taxon>
        <taxon>Ascomycota</taxon>
        <taxon>Pezizomycotina</taxon>
        <taxon>Sordariomycetes</taxon>
        <taxon>Sordariomycetidae</taxon>
        <taxon>Ophiostomatales</taxon>
        <taxon>Ophiostomataceae</taxon>
        <taxon>Sporothrix</taxon>
    </lineage>
</organism>
<reference evidence="2 3" key="2">
    <citation type="journal article" date="2015" name="Eukaryot. Cell">
        <title>Asexual propagation of a virulent clone complex in a human and feline outbreak of sporotrichosis.</title>
        <authorList>
            <person name="Teixeira Mde M."/>
            <person name="Rodrigues A.M."/>
            <person name="Tsui C.K."/>
            <person name="de Almeida L.G."/>
            <person name="Van Diepeningen A.D."/>
            <person name="van den Ende B.G."/>
            <person name="Fernandes G.F."/>
            <person name="Kano R."/>
            <person name="Hamelin R.C."/>
            <person name="Lopes-Bezerra L.M."/>
            <person name="Vasconcelos A.T."/>
            <person name="de Hoog S."/>
            <person name="de Camargo Z.P."/>
            <person name="Felipe M.S."/>
        </authorList>
    </citation>
    <scope>NUCLEOTIDE SEQUENCE [LARGE SCALE GENOMIC DNA]</scope>
    <source>
        <strain evidence="2 3">1099-18</strain>
    </source>
</reference>
<dbReference type="KEGG" id="ssck:SPSK_02082"/>
<comment type="caution">
    <text evidence="2">The sequence shown here is derived from an EMBL/GenBank/DDBJ whole genome shotgun (WGS) entry which is preliminary data.</text>
</comment>
<evidence type="ECO:0000256" key="1">
    <source>
        <dbReference type="SAM" id="MobiDB-lite"/>
    </source>
</evidence>
<dbReference type="Proteomes" id="UP000033710">
    <property type="component" value="Unassembled WGS sequence"/>
</dbReference>
<dbReference type="VEuPathDB" id="FungiDB:SPSK_02082"/>
<evidence type="ECO:0000313" key="2">
    <source>
        <dbReference type="EMBL" id="KJR87089.1"/>
    </source>
</evidence>
<proteinExistence type="predicted"/>
<gene>
    <name evidence="2" type="ORF">SPSK_02082</name>
</gene>
<accession>A0A0F2MDD2</accession>
<reference evidence="2 3" key="1">
    <citation type="journal article" date="2014" name="BMC Genomics">
        <title>Comparative genomics of the major fungal agents of human and animal Sporotrichosis: Sporothrix schenckii and Sporothrix brasiliensis.</title>
        <authorList>
            <person name="Teixeira M.M."/>
            <person name="de Almeida L.G."/>
            <person name="Kubitschek-Barreira P."/>
            <person name="Alves F.L."/>
            <person name="Kioshima E.S."/>
            <person name="Abadio A.K."/>
            <person name="Fernandes L."/>
            <person name="Derengowski L.S."/>
            <person name="Ferreira K.S."/>
            <person name="Souza R.C."/>
            <person name="Ruiz J.C."/>
            <person name="de Andrade N.C."/>
            <person name="Paes H.C."/>
            <person name="Nicola A.M."/>
            <person name="Albuquerque P."/>
            <person name="Gerber A.L."/>
            <person name="Martins V.P."/>
            <person name="Peconick L.D."/>
            <person name="Neto A.V."/>
            <person name="Chaucanez C.B."/>
            <person name="Silva P.A."/>
            <person name="Cunha O.L."/>
            <person name="de Oliveira F.F."/>
            <person name="dos Santos T.C."/>
            <person name="Barros A.L."/>
            <person name="Soares M.A."/>
            <person name="de Oliveira L.M."/>
            <person name="Marini M.M."/>
            <person name="Villalobos-Duno H."/>
            <person name="Cunha M.M."/>
            <person name="de Hoog S."/>
            <person name="da Silveira J.F."/>
            <person name="Henrissat B."/>
            <person name="Nino-Vega G.A."/>
            <person name="Cisalpino P.S."/>
            <person name="Mora-Montes H.M."/>
            <person name="Almeida S.R."/>
            <person name="Stajich J.E."/>
            <person name="Lopes-Bezerra L.M."/>
            <person name="Vasconcelos A.T."/>
            <person name="Felipe M.S."/>
        </authorList>
    </citation>
    <scope>NUCLEOTIDE SEQUENCE [LARGE SCALE GENOMIC DNA]</scope>
    <source>
        <strain evidence="2 3">1099-18</strain>
    </source>
</reference>
<feature type="compositionally biased region" description="Basic residues" evidence="1">
    <location>
        <begin position="45"/>
        <end position="61"/>
    </location>
</feature>
<dbReference type="RefSeq" id="XP_016589765.1">
    <property type="nucleotide sequence ID" value="XM_016728976.1"/>
</dbReference>
<name>A0A0F2MDD2_SPOSC</name>
<dbReference type="AlphaFoldDB" id="A0A0F2MDD2"/>
<evidence type="ECO:0000313" key="3">
    <source>
        <dbReference type="Proteomes" id="UP000033710"/>
    </source>
</evidence>
<dbReference type="GeneID" id="27664253"/>
<sequence length="91" mass="10073">MRGSAGEVEAGQSARVVDVHTKQWIREGRKGCLGTGKSRYDGMGKKRKERSKMERAKKKRKGGGEWKGRSNGEASARKKTSWEAKPPAGRD</sequence>
<feature type="region of interest" description="Disordered" evidence="1">
    <location>
        <begin position="27"/>
        <end position="91"/>
    </location>
</feature>